<dbReference type="InterPro" id="IPR001647">
    <property type="entry name" value="HTH_TetR"/>
</dbReference>
<evidence type="ECO:0000256" key="2">
    <source>
        <dbReference type="ARBA" id="ARBA00023125"/>
    </source>
</evidence>
<feature type="region of interest" description="Disordered" evidence="5">
    <location>
        <begin position="1"/>
        <end position="22"/>
    </location>
</feature>
<dbReference type="PROSITE" id="PS50977">
    <property type="entry name" value="HTH_TETR_2"/>
    <property type="match status" value="1"/>
</dbReference>
<dbReference type="PANTHER" id="PTHR30055">
    <property type="entry name" value="HTH-TYPE TRANSCRIPTIONAL REGULATOR RUTR"/>
    <property type="match status" value="1"/>
</dbReference>
<evidence type="ECO:0000256" key="1">
    <source>
        <dbReference type="ARBA" id="ARBA00023015"/>
    </source>
</evidence>
<evidence type="ECO:0000313" key="8">
    <source>
        <dbReference type="Proteomes" id="UP000256269"/>
    </source>
</evidence>
<dbReference type="Pfam" id="PF21597">
    <property type="entry name" value="TetR_C_43"/>
    <property type="match status" value="1"/>
</dbReference>
<feature type="DNA-binding region" description="H-T-H motif" evidence="4">
    <location>
        <begin position="47"/>
        <end position="66"/>
    </location>
</feature>
<name>A0A3E0GZF6_9PSEU</name>
<evidence type="ECO:0000259" key="6">
    <source>
        <dbReference type="PROSITE" id="PS50977"/>
    </source>
</evidence>
<dbReference type="Proteomes" id="UP000256269">
    <property type="component" value="Unassembled WGS sequence"/>
</dbReference>
<dbReference type="PANTHER" id="PTHR30055:SF234">
    <property type="entry name" value="HTH-TYPE TRANSCRIPTIONAL REGULATOR BETI"/>
    <property type="match status" value="1"/>
</dbReference>
<feature type="domain" description="HTH tetR-type" evidence="6">
    <location>
        <begin position="26"/>
        <end position="84"/>
    </location>
</feature>
<accession>A0A3E0GZF6</accession>
<dbReference type="InterPro" id="IPR009057">
    <property type="entry name" value="Homeodomain-like_sf"/>
</dbReference>
<evidence type="ECO:0000313" key="7">
    <source>
        <dbReference type="EMBL" id="REH35725.1"/>
    </source>
</evidence>
<evidence type="ECO:0000256" key="3">
    <source>
        <dbReference type="ARBA" id="ARBA00023163"/>
    </source>
</evidence>
<evidence type="ECO:0000256" key="5">
    <source>
        <dbReference type="SAM" id="MobiDB-lite"/>
    </source>
</evidence>
<reference evidence="7 8" key="1">
    <citation type="submission" date="2018-08" db="EMBL/GenBank/DDBJ databases">
        <title>Genomic Encyclopedia of Archaeal and Bacterial Type Strains, Phase II (KMG-II): from individual species to whole genera.</title>
        <authorList>
            <person name="Goeker M."/>
        </authorList>
    </citation>
    <scope>NUCLEOTIDE SEQUENCE [LARGE SCALE GENOMIC DNA]</scope>
    <source>
        <strain evidence="7 8">DSM 45791</strain>
    </source>
</reference>
<gene>
    <name evidence="7" type="ORF">BCF44_117113</name>
</gene>
<keyword evidence="3" id="KW-0804">Transcription</keyword>
<dbReference type="InterPro" id="IPR050109">
    <property type="entry name" value="HTH-type_TetR-like_transc_reg"/>
</dbReference>
<dbReference type="GO" id="GO:0000976">
    <property type="term" value="F:transcription cis-regulatory region binding"/>
    <property type="evidence" value="ECO:0007669"/>
    <property type="project" value="TreeGrafter"/>
</dbReference>
<protein>
    <submittedName>
        <fullName evidence="7">TetR family transcriptional regulator</fullName>
    </submittedName>
</protein>
<dbReference type="SUPFAM" id="SSF46689">
    <property type="entry name" value="Homeodomain-like"/>
    <property type="match status" value="1"/>
</dbReference>
<keyword evidence="8" id="KW-1185">Reference proteome</keyword>
<dbReference type="EMBL" id="QUNO01000017">
    <property type="protein sequence ID" value="REH35725.1"/>
    <property type="molecule type" value="Genomic_DNA"/>
</dbReference>
<keyword evidence="1" id="KW-0805">Transcription regulation</keyword>
<evidence type="ECO:0000256" key="4">
    <source>
        <dbReference type="PROSITE-ProRule" id="PRU00335"/>
    </source>
</evidence>
<dbReference type="InterPro" id="IPR049445">
    <property type="entry name" value="TetR_SbtR-like_C"/>
</dbReference>
<sequence>MSKVGHHRDMTDGTPSTYGTQRKAAARNRVAIIEAAHELFSDNPLVPLSEVAKRAGVGAGTLYRHFPTREDLILAAYQHDIERLTVTADEVLARHSSAKAAFIEWFETLSAYIRIKHGLGDALHSAAAQEVISASWAPTTAAVAKLVDACVAEGTIAAGHDPADIIMLMSFLWRVANNDDGMAQGRRLIAAVFSGLKEVPQPI</sequence>
<dbReference type="Pfam" id="PF00440">
    <property type="entry name" value="TetR_N"/>
    <property type="match status" value="1"/>
</dbReference>
<dbReference type="Gene3D" id="1.10.357.10">
    <property type="entry name" value="Tetracycline Repressor, domain 2"/>
    <property type="match status" value="1"/>
</dbReference>
<dbReference type="InterPro" id="IPR036271">
    <property type="entry name" value="Tet_transcr_reg_TetR-rel_C_sf"/>
</dbReference>
<keyword evidence="2 4" id="KW-0238">DNA-binding</keyword>
<dbReference type="SUPFAM" id="SSF48498">
    <property type="entry name" value="Tetracyclin repressor-like, C-terminal domain"/>
    <property type="match status" value="1"/>
</dbReference>
<comment type="caution">
    <text evidence="7">The sequence shown here is derived from an EMBL/GenBank/DDBJ whole genome shotgun (WGS) entry which is preliminary data.</text>
</comment>
<dbReference type="AlphaFoldDB" id="A0A3E0GZF6"/>
<organism evidence="7 8">
    <name type="scientific">Kutzneria buriramensis</name>
    <dbReference type="NCBI Taxonomy" id="1045776"/>
    <lineage>
        <taxon>Bacteria</taxon>
        <taxon>Bacillati</taxon>
        <taxon>Actinomycetota</taxon>
        <taxon>Actinomycetes</taxon>
        <taxon>Pseudonocardiales</taxon>
        <taxon>Pseudonocardiaceae</taxon>
        <taxon>Kutzneria</taxon>
    </lineage>
</organism>
<proteinExistence type="predicted"/>
<dbReference type="GO" id="GO:0003700">
    <property type="term" value="F:DNA-binding transcription factor activity"/>
    <property type="evidence" value="ECO:0007669"/>
    <property type="project" value="TreeGrafter"/>
</dbReference>